<dbReference type="EMBL" id="AFHQ01000003">
    <property type="protein sequence ID" value="EGK62590.1"/>
    <property type="molecule type" value="Genomic_DNA"/>
</dbReference>
<dbReference type="PANTHER" id="PTHR47514:SF1">
    <property type="entry name" value="TRANSKETOLASE N-TERMINAL SECTION-RELATED"/>
    <property type="match status" value="1"/>
</dbReference>
<comment type="cofactor">
    <cofactor evidence="1">
        <name>thiamine diphosphate</name>
        <dbReference type="ChEBI" id="CHEBI:58937"/>
    </cofactor>
</comment>
<dbReference type="STRING" id="888060.HMPREF9081_0066"/>
<comment type="similarity">
    <text evidence="2">Belongs to the transketolase family.</text>
</comment>
<dbReference type="Proteomes" id="UP000004067">
    <property type="component" value="Unassembled WGS sequence"/>
</dbReference>
<protein>
    <submittedName>
        <fullName evidence="5">Transketolase</fullName>
        <ecNumber evidence="5">2.2.1.1</ecNumber>
    </submittedName>
</protein>
<evidence type="ECO:0000313" key="5">
    <source>
        <dbReference type="EMBL" id="EGK62590.1"/>
    </source>
</evidence>
<proteinExistence type="inferred from homology"/>
<dbReference type="HOGENOM" id="CLU_009227_4_1_9"/>
<dbReference type="GO" id="GO:0004802">
    <property type="term" value="F:transketolase activity"/>
    <property type="evidence" value="ECO:0007669"/>
    <property type="project" value="UniProtKB-EC"/>
</dbReference>
<dbReference type="PANTHER" id="PTHR47514">
    <property type="entry name" value="TRANSKETOLASE N-TERMINAL SECTION-RELATED"/>
    <property type="match status" value="1"/>
</dbReference>
<gene>
    <name evidence="5" type="primary">tkt</name>
    <name evidence="5" type="ORF">HMPREF9081_0066</name>
</gene>
<sequence length="272" mass="29723">MTAEELRCHARHMRRMALDLAYRCGTSSHLGGGLSMMEILSVLYGAVMNTAQHAVPYEAQDKFILSKGHGVLGLYTALAEFGIITQEQLATFQQDGSDLIAHPVMNASLGIESSSGSLGQGISMGVGLALAAKKKGYAYQTFVLCGNGESNEGSVWEAAMSAVQFGLDNFTLILDNNHMQSDGKSEAILDMSDRYAEMLQDVGFETIEVDGHDASALMEAFQRTREAEKPRAVVAHTVKGKGVSFMENDNDWHHNRLTEEQYQRAIPELEEV</sequence>
<evidence type="ECO:0000256" key="2">
    <source>
        <dbReference type="ARBA" id="ARBA00007131"/>
    </source>
</evidence>
<dbReference type="AlphaFoldDB" id="F5RII1"/>
<dbReference type="Gene3D" id="3.40.50.970">
    <property type="match status" value="1"/>
</dbReference>
<dbReference type="EC" id="2.2.1.1" evidence="5"/>
<organism evidence="5 6">
    <name type="scientific">Centipeda periodontii DSM 2778</name>
    <dbReference type="NCBI Taxonomy" id="888060"/>
    <lineage>
        <taxon>Bacteria</taxon>
        <taxon>Bacillati</taxon>
        <taxon>Bacillota</taxon>
        <taxon>Negativicutes</taxon>
        <taxon>Selenomonadales</taxon>
        <taxon>Selenomonadaceae</taxon>
        <taxon>Centipeda</taxon>
    </lineage>
</organism>
<keyword evidence="6" id="KW-1185">Reference proteome</keyword>
<reference evidence="5 6" key="1">
    <citation type="submission" date="2011-04" db="EMBL/GenBank/DDBJ databases">
        <authorList>
            <person name="Muzny D."/>
            <person name="Qin X."/>
            <person name="Deng J."/>
            <person name="Jiang H."/>
            <person name="Liu Y."/>
            <person name="Qu J."/>
            <person name="Song X.-Z."/>
            <person name="Zhang L."/>
            <person name="Thornton R."/>
            <person name="Coyle M."/>
            <person name="Francisco L."/>
            <person name="Jackson L."/>
            <person name="Javaid M."/>
            <person name="Korchina V."/>
            <person name="Kovar C."/>
            <person name="Mata R."/>
            <person name="Mathew T."/>
            <person name="Ngo R."/>
            <person name="Nguyen L."/>
            <person name="Nguyen N."/>
            <person name="Okwuonu G."/>
            <person name="Ongeri F."/>
            <person name="Pham C."/>
            <person name="Simmons D."/>
            <person name="Wilczek-Boney K."/>
            <person name="Hale W."/>
            <person name="Jakkamsetti A."/>
            <person name="Pham P."/>
            <person name="Ruth R."/>
            <person name="San Lucas F."/>
            <person name="Warren J."/>
            <person name="Zhang J."/>
            <person name="Zhao Z."/>
            <person name="Zhou C."/>
            <person name="Zhu D."/>
            <person name="Lee S."/>
            <person name="Bess C."/>
            <person name="Blankenburg K."/>
            <person name="Forbes L."/>
            <person name="Fu Q."/>
            <person name="Gubbala S."/>
            <person name="Hirani K."/>
            <person name="Jayaseelan J.C."/>
            <person name="Lara F."/>
            <person name="Munidasa M."/>
            <person name="Palculict T."/>
            <person name="Patil S."/>
            <person name="Pu L.-L."/>
            <person name="Saada N."/>
            <person name="Tang L."/>
            <person name="Weissenberger G."/>
            <person name="Zhu Y."/>
            <person name="Hemphill L."/>
            <person name="Shang Y."/>
            <person name="Youmans B."/>
            <person name="Ayvaz T."/>
            <person name="Ross M."/>
            <person name="Santibanez J."/>
            <person name="Aqrawi P."/>
            <person name="Gross S."/>
            <person name="Joshi V."/>
            <person name="Fowler G."/>
            <person name="Nazareth L."/>
            <person name="Reid J."/>
            <person name="Worley K."/>
            <person name="Petrosino J."/>
            <person name="Highlander S."/>
            <person name="Gibbs R."/>
        </authorList>
    </citation>
    <scope>NUCLEOTIDE SEQUENCE [LARGE SCALE GENOMIC DNA]</scope>
    <source>
        <strain evidence="5 6">DSM 2778</strain>
    </source>
</reference>
<dbReference type="OrthoDB" id="8732661at2"/>
<dbReference type="InterPro" id="IPR005474">
    <property type="entry name" value="Transketolase_N"/>
</dbReference>
<dbReference type="CDD" id="cd02012">
    <property type="entry name" value="TPP_TK"/>
    <property type="match status" value="1"/>
</dbReference>
<accession>F5RII1</accession>
<feature type="domain" description="Transketolase N-terminal" evidence="4">
    <location>
        <begin position="11"/>
        <end position="262"/>
    </location>
</feature>
<dbReference type="eggNOG" id="COG3959">
    <property type="taxonomic scope" value="Bacteria"/>
</dbReference>
<keyword evidence="3" id="KW-0786">Thiamine pyrophosphate</keyword>
<keyword evidence="5" id="KW-0808">Transferase</keyword>
<dbReference type="SUPFAM" id="SSF52518">
    <property type="entry name" value="Thiamin diphosphate-binding fold (THDP-binding)"/>
    <property type="match status" value="1"/>
</dbReference>
<evidence type="ECO:0000256" key="3">
    <source>
        <dbReference type="ARBA" id="ARBA00023052"/>
    </source>
</evidence>
<dbReference type="InterPro" id="IPR029061">
    <property type="entry name" value="THDP-binding"/>
</dbReference>
<dbReference type="Pfam" id="PF00456">
    <property type="entry name" value="Transketolase_N"/>
    <property type="match status" value="1"/>
</dbReference>
<name>F5RII1_9FIRM</name>
<dbReference type="RefSeq" id="WP_006304876.1">
    <property type="nucleotide sequence ID" value="NZ_GL892076.1"/>
</dbReference>
<evidence type="ECO:0000256" key="1">
    <source>
        <dbReference type="ARBA" id="ARBA00001964"/>
    </source>
</evidence>
<evidence type="ECO:0000259" key="4">
    <source>
        <dbReference type="Pfam" id="PF00456"/>
    </source>
</evidence>
<comment type="caution">
    <text evidence="5">The sequence shown here is derived from an EMBL/GenBank/DDBJ whole genome shotgun (WGS) entry which is preliminary data.</text>
</comment>
<evidence type="ECO:0000313" key="6">
    <source>
        <dbReference type="Proteomes" id="UP000004067"/>
    </source>
</evidence>